<evidence type="ECO:0000313" key="6">
    <source>
        <dbReference type="EMBL" id="QDL89311.1"/>
    </source>
</evidence>
<dbReference type="Gene3D" id="1.20.1090.10">
    <property type="entry name" value="Dehydroquinate synthase-like - alpha domain"/>
    <property type="match status" value="1"/>
</dbReference>
<protein>
    <submittedName>
        <fullName evidence="6">Maleylacetate reductase</fullName>
        <ecNumber evidence="6">1.3.1.32</ecNumber>
    </submittedName>
</protein>
<gene>
    <name evidence="6" type="primary">tfdF</name>
    <name evidence="6" type="ORF">pTL43_00035</name>
</gene>
<dbReference type="Pfam" id="PF00465">
    <property type="entry name" value="Fe-ADH"/>
    <property type="match status" value="1"/>
</dbReference>
<evidence type="ECO:0000259" key="5">
    <source>
        <dbReference type="Pfam" id="PF25137"/>
    </source>
</evidence>
<dbReference type="PANTHER" id="PTHR11496:SF102">
    <property type="entry name" value="ALCOHOL DEHYDROGENASE 4"/>
    <property type="match status" value="1"/>
</dbReference>
<dbReference type="Gene3D" id="3.40.50.1970">
    <property type="match status" value="1"/>
</dbReference>
<dbReference type="EMBL" id="MH392237">
    <property type="protein sequence ID" value="QDL89311.1"/>
    <property type="molecule type" value="Genomic_DNA"/>
</dbReference>
<evidence type="ECO:0000259" key="4">
    <source>
        <dbReference type="Pfam" id="PF00465"/>
    </source>
</evidence>
<proteinExistence type="inferred from homology"/>
<dbReference type="GO" id="GO:0004022">
    <property type="term" value="F:alcohol dehydrogenase (NAD+) activity"/>
    <property type="evidence" value="ECO:0007669"/>
    <property type="project" value="TreeGrafter"/>
</dbReference>
<reference evidence="6" key="1">
    <citation type="submission" date="2018-05" db="EMBL/GenBank/DDBJ databases">
        <title>Plant species dependent abundance and diversity of IncP-1 plasmids in the rhizosphere - sequence analysis provides new insights into the role as efficient and dynamic means for rapid bacterial adaptation.</title>
        <authorList>
            <person name="Nour E."/>
            <person name="Shintani M."/>
            <person name="Elsayed T."/>
            <person name="Blau K."/>
            <person name="Jechalke S."/>
            <person name="Sproeer C."/>
            <person name="Bunk B."/>
            <person name="Overmann J."/>
            <person name="Smalla K."/>
        </authorList>
    </citation>
    <scope>NUCLEOTIDE SEQUENCE</scope>
    <source>
        <plasmid evidence="6">pTL43</plasmid>
    </source>
</reference>
<dbReference type="AlphaFoldDB" id="A0A515HIR3"/>
<evidence type="ECO:0000256" key="1">
    <source>
        <dbReference type="ARBA" id="ARBA00007358"/>
    </source>
</evidence>
<evidence type="ECO:0000256" key="3">
    <source>
        <dbReference type="ARBA" id="ARBA00023027"/>
    </source>
</evidence>
<name>A0A515HIR3_9ZZZZ</name>
<feature type="domain" description="Alcohol dehydrogenase iron-type/glycerol dehydrogenase GldA" evidence="4">
    <location>
        <begin position="11"/>
        <end position="153"/>
    </location>
</feature>
<geneLocation type="plasmid" evidence="6">
    <name>pTL43</name>
</geneLocation>
<dbReference type="PANTHER" id="PTHR11496">
    <property type="entry name" value="ALCOHOL DEHYDROGENASE"/>
    <property type="match status" value="1"/>
</dbReference>
<keyword evidence="3" id="KW-0520">NAD</keyword>
<dbReference type="GO" id="GO:0018506">
    <property type="term" value="F:maleylacetate reductase activity"/>
    <property type="evidence" value="ECO:0007669"/>
    <property type="project" value="UniProtKB-EC"/>
</dbReference>
<dbReference type="InterPro" id="IPR001670">
    <property type="entry name" value="ADH_Fe/GldA"/>
</dbReference>
<dbReference type="InterPro" id="IPR039697">
    <property type="entry name" value="Alcohol_dehydrogenase_Fe"/>
</dbReference>
<dbReference type="EC" id="1.3.1.32" evidence="6"/>
<dbReference type="SUPFAM" id="SSF56796">
    <property type="entry name" value="Dehydroquinate synthase-like"/>
    <property type="match status" value="1"/>
</dbReference>
<feature type="domain" description="Fe-containing alcohol dehydrogenase-like C-terminal" evidence="5">
    <location>
        <begin position="166"/>
        <end position="346"/>
    </location>
</feature>
<accession>A0A515HIR3</accession>
<keyword evidence="2 6" id="KW-0560">Oxidoreductase</keyword>
<organism evidence="6">
    <name type="scientific">Sym plasmid</name>
    <dbReference type="NCBI Taxonomy" id="28430"/>
    <lineage>
        <taxon>other sequences</taxon>
        <taxon>plasmids</taxon>
    </lineage>
</organism>
<dbReference type="Pfam" id="PF25137">
    <property type="entry name" value="ADH_Fe_C"/>
    <property type="match status" value="1"/>
</dbReference>
<evidence type="ECO:0000256" key="2">
    <source>
        <dbReference type="ARBA" id="ARBA00023002"/>
    </source>
</evidence>
<keyword evidence="6" id="KW-0614">Plasmid</keyword>
<comment type="similarity">
    <text evidence="1">Belongs to the iron-containing alcohol dehydrogenase family.</text>
</comment>
<sequence length="370" mass="38642">MQPFIYCASASRVIFGSGSMATVPEEVDRLNAKRVFVIGTPSALDAVRPVLAQLGARVAGIFDRPEPHVPAALAEEARRTVQALAADACLMIGGGSAIGLGKAVALTSGLPLIAVPTTYAGSEMTSIYGITDGGVKRTGRDPRVLPRTVVYDPMLTMSLPADLSTTSGMNAIAHCVEALYAQDGNLIISLMAEEGIRALAKALPSLVDCPGDEDARTLAMYGAWLAGTSLGSTTMALHHKVCHVLGGSFDLPHAAMHSVVLPHAASYNRDSAPEAMNRVARALGSDDGPAGLFQLAQRLQLPRSLASVGMPESGLEDAARQIISVPYPNPAPLSFPAVLALLQAAYVGEAPGRRPVIHQKVNRLDQRATG</sequence>
<dbReference type="GO" id="GO:0046872">
    <property type="term" value="F:metal ion binding"/>
    <property type="evidence" value="ECO:0007669"/>
    <property type="project" value="InterPro"/>
</dbReference>
<dbReference type="CDD" id="cd08177">
    <property type="entry name" value="MAR"/>
    <property type="match status" value="1"/>
</dbReference>
<dbReference type="InterPro" id="IPR056798">
    <property type="entry name" value="ADH_Fe_C"/>
</dbReference>
<dbReference type="InterPro" id="IPR034786">
    <property type="entry name" value="MAR"/>
</dbReference>